<evidence type="ECO:0000256" key="6">
    <source>
        <dbReference type="PROSITE-ProRule" id="PRU01211"/>
    </source>
</evidence>
<protein>
    <recommendedName>
        <fullName evidence="8">Peptidase M12A domain-containing protein</fullName>
    </recommendedName>
</protein>
<evidence type="ECO:0000313" key="9">
    <source>
        <dbReference type="EMBL" id="OWA50377.1"/>
    </source>
</evidence>
<proteinExistence type="predicted"/>
<keyword evidence="2" id="KW-0479">Metal-binding</keyword>
<dbReference type="InterPro" id="IPR024079">
    <property type="entry name" value="MetalloPept_cat_dom_sf"/>
</dbReference>
<evidence type="ECO:0000256" key="3">
    <source>
        <dbReference type="ARBA" id="ARBA00022801"/>
    </source>
</evidence>
<evidence type="ECO:0000313" key="10">
    <source>
        <dbReference type="Proteomes" id="UP000192578"/>
    </source>
</evidence>
<dbReference type="PANTHER" id="PTHR10127:SF780">
    <property type="entry name" value="METALLOENDOPEPTIDASE"/>
    <property type="match status" value="1"/>
</dbReference>
<dbReference type="Pfam" id="PF01400">
    <property type="entry name" value="Astacin"/>
    <property type="match status" value="1"/>
</dbReference>
<evidence type="ECO:0000256" key="4">
    <source>
        <dbReference type="ARBA" id="ARBA00022833"/>
    </source>
</evidence>
<dbReference type="AlphaFoldDB" id="A0A9X6RJW5"/>
<gene>
    <name evidence="9" type="ORF">BV898_14896</name>
</gene>
<feature type="compositionally biased region" description="Polar residues" evidence="7">
    <location>
        <begin position="62"/>
        <end position="71"/>
    </location>
</feature>
<keyword evidence="10" id="KW-1185">Reference proteome</keyword>
<dbReference type="PANTHER" id="PTHR10127">
    <property type="entry name" value="DISCOIDIN, CUB, EGF, LAMININ , AND ZINC METALLOPROTEASE DOMAIN CONTAINING"/>
    <property type="match status" value="1"/>
</dbReference>
<organism evidence="9 10">
    <name type="scientific">Hypsibius exemplaris</name>
    <name type="common">Freshwater tardigrade</name>
    <dbReference type="NCBI Taxonomy" id="2072580"/>
    <lineage>
        <taxon>Eukaryota</taxon>
        <taxon>Metazoa</taxon>
        <taxon>Ecdysozoa</taxon>
        <taxon>Tardigrada</taxon>
        <taxon>Eutardigrada</taxon>
        <taxon>Parachela</taxon>
        <taxon>Hypsibioidea</taxon>
        <taxon>Hypsibiidae</taxon>
        <taxon>Hypsibius</taxon>
    </lineage>
</organism>
<dbReference type="PROSITE" id="PS51864">
    <property type="entry name" value="ASTACIN"/>
    <property type="match status" value="1"/>
</dbReference>
<dbReference type="OrthoDB" id="291007at2759"/>
<feature type="region of interest" description="Disordered" evidence="7">
    <location>
        <begin position="49"/>
        <end position="90"/>
    </location>
</feature>
<dbReference type="GO" id="GO:0006508">
    <property type="term" value="P:proteolysis"/>
    <property type="evidence" value="ECO:0007669"/>
    <property type="project" value="UniProtKB-KW"/>
</dbReference>
<evidence type="ECO:0000256" key="1">
    <source>
        <dbReference type="ARBA" id="ARBA00022670"/>
    </source>
</evidence>
<accession>A0A9X6RJW5</accession>
<dbReference type="Gene3D" id="3.40.390.10">
    <property type="entry name" value="Collagenase (Catalytic Domain)"/>
    <property type="match status" value="1"/>
</dbReference>
<evidence type="ECO:0000256" key="7">
    <source>
        <dbReference type="SAM" id="MobiDB-lite"/>
    </source>
</evidence>
<keyword evidence="4" id="KW-0862">Zinc</keyword>
<dbReference type="GO" id="GO:0004222">
    <property type="term" value="F:metalloendopeptidase activity"/>
    <property type="evidence" value="ECO:0007669"/>
    <property type="project" value="InterPro"/>
</dbReference>
<comment type="caution">
    <text evidence="6">Lacks conserved residue(s) required for the propagation of feature annotation.</text>
</comment>
<sequence length="117" mass="12992">MHYAKYDFAIDKTVWTIRPNEKHESAAFIGQRLTLSPTDIRKINLMYNCEDKDPGNEPEPISTPTTVTRISKTAGKTPESVANSNNGQGKEKLCISESYPIGQCDGDDEACVQSVQR</sequence>
<keyword evidence="5" id="KW-0482">Metalloprotease</keyword>
<dbReference type="Proteomes" id="UP000192578">
    <property type="component" value="Unassembled WGS sequence"/>
</dbReference>
<keyword evidence="3" id="KW-0378">Hydrolase</keyword>
<dbReference type="InterPro" id="IPR001506">
    <property type="entry name" value="Peptidase_M12A"/>
</dbReference>
<keyword evidence="1" id="KW-0645">Protease</keyword>
<evidence type="ECO:0000259" key="8">
    <source>
        <dbReference type="PROSITE" id="PS51864"/>
    </source>
</evidence>
<feature type="domain" description="Peptidase M12A" evidence="8">
    <location>
        <begin position="1"/>
        <end position="50"/>
    </location>
</feature>
<dbReference type="EMBL" id="MTYJ01000191">
    <property type="protein sequence ID" value="OWA50377.1"/>
    <property type="molecule type" value="Genomic_DNA"/>
</dbReference>
<evidence type="ECO:0000256" key="2">
    <source>
        <dbReference type="ARBA" id="ARBA00022723"/>
    </source>
</evidence>
<name>A0A9X6RJW5_HYPEX</name>
<comment type="caution">
    <text evidence="9">The sequence shown here is derived from an EMBL/GenBank/DDBJ whole genome shotgun (WGS) entry which is preliminary data.</text>
</comment>
<reference evidence="10" key="1">
    <citation type="submission" date="2017-01" db="EMBL/GenBank/DDBJ databases">
        <title>Comparative genomics of anhydrobiosis in the tardigrade Hypsibius dujardini.</title>
        <authorList>
            <person name="Yoshida Y."/>
            <person name="Koutsovoulos G."/>
            <person name="Laetsch D."/>
            <person name="Stevens L."/>
            <person name="Kumar S."/>
            <person name="Horikawa D."/>
            <person name="Ishino K."/>
            <person name="Komine S."/>
            <person name="Tomita M."/>
            <person name="Blaxter M."/>
            <person name="Arakawa K."/>
        </authorList>
    </citation>
    <scope>NUCLEOTIDE SEQUENCE [LARGE SCALE GENOMIC DNA]</scope>
    <source>
        <strain evidence="10">Z151</strain>
    </source>
</reference>
<dbReference type="GO" id="GO:0046872">
    <property type="term" value="F:metal ion binding"/>
    <property type="evidence" value="ECO:0007669"/>
    <property type="project" value="UniProtKB-KW"/>
</dbReference>
<evidence type="ECO:0000256" key="5">
    <source>
        <dbReference type="ARBA" id="ARBA00023049"/>
    </source>
</evidence>